<keyword evidence="7" id="KW-0653">Protein transport</keyword>
<reference evidence="16" key="2">
    <citation type="submission" date="2009-11" db="EMBL/GenBank/DDBJ databases">
        <title>The Genome Sequence of Allomyces macrogynus strain ATCC 38327.</title>
        <authorList>
            <consortium name="The Broad Institute Genome Sequencing Platform"/>
            <person name="Russ C."/>
            <person name="Cuomo C."/>
            <person name="Shea T."/>
            <person name="Young S.K."/>
            <person name="Zeng Q."/>
            <person name="Koehrsen M."/>
            <person name="Haas B."/>
            <person name="Borodovsky M."/>
            <person name="Guigo R."/>
            <person name="Alvarado L."/>
            <person name="Berlin A."/>
            <person name="Borenstein D."/>
            <person name="Chen Z."/>
            <person name="Engels R."/>
            <person name="Freedman E."/>
            <person name="Gellesch M."/>
            <person name="Goldberg J."/>
            <person name="Griggs A."/>
            <person name="Gujja S."/>
            <person name="Heiman D."/>
            <person name="Hepburn T."/>
            <person name="Howarth C."/>
            <person name="Jen D."/>
            <person name="Larson L."/>
            <person name="Lewis B."/>
            <person name="Mehta T."/>
            <person name="Park D."/>
            <person name="Pearson M."/>
            <person name="Roberts A."/>
            <person name="Saif S."/>
            <person name="Shenoy N."/>
            <person name="Sisk P."/>
            <person name="Stolte C."/>
            <person name="Sykes S."/>
            <person name="Walk T."/>
            <person name="White J."/>
            <person name="Yandava C."/>
            <person name="Burger G."/>
            <person name="Gray M.W."/>
            <person name="Holland P.W.H."/>
            <person name="King N."/>
            <person name="Lang F.B.F."/>
            <person name="Roger A.J."/>
            <person name="Ruiz-Trillo I."/>
            <person name="Lander E."/>
            <person name="Nusbaum C."/>
        </authorList>
    </citation>
    <scope>NUCLEOTIDE SEQUENCE [LARGE SCALE GENOMIC DNA]</scope>
    <source>
        <strain evidence="16">ATCC 38327</strain>
    </source>
</reference>
<organism evidence="15 16">
    <name type="scientific">Allomyces macrogynus (strain ATCC 38327)</name>
    <name type="common">Allomyces javanicus var. macrogynus</name>
    <dbReference type="NCBI Taxonomy" id="578462"/>
    <lineage>
        <taxon>Eukaryota</taxon>
        <taxon>Fungi</taxon>
        <taxon>Fungi incertae sedis</taxon>
        <taxon>Blastocladiomycota</taxon>
        <taxon>Blastocladiomycetes</taxon>
        <taxon>Blastocladiales</taxon>
        <taxon>Blastocladiaceae</taxon>
        <taxon>Allomyces</taxon>
    </lineage>
</organism>
<dbReference type="SMART" id="SM00177">
    <property type="entry name" value="ARF"/>
    <property type="match status" value="1"/>
</dbReference>
<dbReference type="PANTHER" id="PTHR11711">
    <property type="entry name" value="ADP RIBOSYLATION FACTOR-RELATED"/>
    <property type="match status" value="1"/>
</dbReference>
<dbReference type="FunFam" id="3.40.50.300:FF:003500">
    <property type="entry name" value="ADP-ribosylation factor 1"/>
    <property type="match status" value="1"/>
</dbReference>
<comment type="similarity">
    <text evidence="2">Belongs to the small GTPase superfamily. Arf family.</text>
</comment>
<dbReference type="Proteomes" id="UP000054350">
    <property type="component" value="Unassembled WGS sequence"/>
</dbReference>
<dbReference type="GO" id="GO:0016192">
    <property type="term" value="P:vesicle-mediated transport"/>
    <property type="evidence" value="ECO:0007669"/>
    <property type="project" value="UniProtKB-KW"/>
</dbReference>
<keyword evidence="16" id="KW-1185">Reference proteome</keyword>
<keyword evidence="9 13" id="KW-0342">GTP-binding</keyword>
<evidence type="ECO:0000256" key="10">
    <source>
        <dbReference type="ARBA" id="ARBA00023288"/>
    </source>
</evidence>
<dbReference type="PROSITE" id="PS51417">
    <property type="entry name" value="ARF"/>
    <property type="match status" value="1"/>
</dbReference>
<name>A0A0L0T659_ALLM3</name>
<keyword evidence="4" id="KW-0519">Myristate</keyword>
<dbReference type="AlphaFoldDB" id="A0A0L0T659"/>
<dbReference type="CDD" id="cd00878">
    <property type="entry name" value="Arf_Arl"/>
    <property type="match status" value="1"/>
</dbReference>
<evidence type="ECO:0000256" key="7">
    <source>
        <dbReference type="ARBA" id="ARBA00022927"/>
    </source>
</evidence>
<keyword evidence="6" id="KW-0931">ER-Golgi transport</keyword>
<evidence type="ECO:0000256" key="9">
    <source>
        <dbReference type="ARBA" id="ARBA00023134"/>
    </source>
</evidence>
<sequence length="169" mass="18306">MGQLISGLRSLKSGEVVTTIATIGFNFEVVQCGLVSFTIWDVGYQSQIVPLYRHYYEKTSAILFIVDSTDVTRMDEARDVLARVCGDNDLRDVAVLVLANKQDKPDALAAVIADRLEVGKLKQLVHVQAASAVTGEGLEKGMAWLAAVLGDKERSMGKVLFGGNMTALM</sequence>
<evidence type="ECO:0000256" key="8">
    <source>
        <dbReference type="ARBA" id="ARBA00023034"/>
    </source>
</evidence>
<dbReference type="VEuPathDB" id="FungiDB:AMAG_15147"/>
<keyword evidence="14" id="KW-0460">Magnesium</keyword>
<keyword evidence="5 13" id="KW-0547">Nucleotide-binding</keyword>
<dbReference type="GO" id="GO:0005794">
    <property type="term" value="C:Golgi apparatus"/>
    <property type="evidence" value="ECO:0007669"/>
    <property type="project" value="UniProtKB-SubCell"/>
</dbReference>
<evidence type="ECO:0000256" key="13">
    <source>
        <dbReference type="PIRSR" id="PIRSR606689-1"/>
    </source>
</evidence>
<dbReference type="GO" id="GO:0003924">
    <property type="term" value="F:GTPase activity"/>
    <property type="evidence" value="ECO:0007669"/>
    <property type="project" value="InterPro"/>
</dbReference>
<evidence type="ECO:0000256" key="4">
    <source>
        <dbReference type="ARBA" id="ARBA00022707"/>
    </source>
</evidence>
<dbReference type="Pfam" id="PF00025">
    <property type="entry name" value="Arf"/>
    <property type="match status" value="1"/>
</dbReference>
<dbReference type="OrthoDB" id="2011769at2759"/>
<evidence type="ECO:0000256" key="3">
    <source>
        <dbReference type="ARBA" id="ARBA00022448"/>
    </source>
</evidence>
<dbReference type="InterPro" id="IPR024156">
    <property type="entry name" value="Small_GTPase_ARF"/>
</dbReference>
<dbReference type="Gene3D" id="3.40.50.300">
    <property type="entry name" value="P-loop containing nucleotide triphosphate hydrolases"/>
    <property type="match status" value="1"/>
</dbReference>
<keyword evidence="10" id="KW-0449">Lipoprotein</keyword>
<evidence type="ECO:0000256" key="1">
    <source>
        <dbReference type="ARBA" id="ARBA00004555"/>
    </source>
</evidence>
<feature type="binding site" evidence="14">
    <location>
        <position position="22"/>
    </location>
    <ligand>
        <name>Mg(2+)</name>
        <dbReference type="ChEBI" id="CHEBI:18420"/>
    </ligand>
</feature>
<dbReference type="SUPFAM" id="SSF52540">
    <property type="entry name" value="P-loop containing nucleoside triphosphate hydrolases"/>
    <property type="match status" value="1"/>
</dbReference>
<dbReference type="InterPro" id="IPR027417">
    <property type="entry name" value="P-loop_NTPase"/>
</dbReference>
<reference evidence="15 16" key="1">
    <citation type="submission" date="2009-11" db="EMBL/GenBank/DDBJ databases">
        <title>Annotation of Allomyces macrogynus ATCC 38327.</title>
        <authorList>
            <consortium name="The Broad Institute Genome Sequencing Platform"/>
            <person name="Russ C."/>
            <person name="Cuomo C."/>
            <person name="Burger G."/>
            <person name="Gray M.W."/>
            <person name="Holland P.W.H."/>
            <person name="King N."/>
            <person name="Lang F.B.F."/>
            <person name="Roger A.J."/>
            <person name="Ruiz-Trillo I."/>
            <person name="Young S.K."/>
            <person name="Zeng Q."/>
            <person name="Gargeya S."/>
            <person name="Fitzgerald M."/>
            <person name="Haas B."/>
            <person name="Abouelleil A."/>
            <person name="Alvarado L."/>
            <person name="Arachchi H.M."/>
            <person name="Berlin A."/>
            <person name="Chapman S.B."/>
            <person name="Gearin G."/>
            <person name="Goldberg J."/>
            <person name="Griggs A."/>
            <person name="Gujja S."/>
            <person name="Hansen M."/>
            <person name="Heiman D."/>
            <person name="Howarth C."/>
            <person name="Larimer J."/>
            <person name="Lui A."/>
            <person name="MacDonald P.J.P."/>
            <person name="McCowen C."/>
            <person name="Montmayeur A."/>
            <person name="Murphy C."/>
            <person name="Neiman D."/>
            <person name="Pearson M."/>
            <person name="Priest M."/>
            <person name="Roberts A."/>
            <person name="Saif S."/>
            <person name="Shea T."/>
            <person name="Sisk P."/>
            <person name="Stolte C."/>
            <person name="Sykes S."/>
            <person name="Wortman J."/>
            <person name="Nusbaum C."/>
            <person name="Birren B."/>
        </authorList>
    </citation>
    <scope>NUCLEOTIDE SEQUENCE [LARGE SCALE GENOMIC DNA]</scope>
    <source>
        <strain evidence="15 16">ATCC 38327</strain>
    </source>
</reference>
<proteinExistence type="inferred from homology"/>
<evidence type="ECO:0000256" key="2">
    <source>
        <dbReference type="ARBA" id="ARBA00010290"/>
    </source>
</evidence>
<evidence type="ECO:0000256" key="12">
    <source>
        <dbReference type="ARBA" id="ARBA00070396"/>
    </source>
</evidence>
<dbReference type="STRING" id="578462.A0A0L0T659"/>
<comment type="subcellular location">
    <subcellularLocation>
        <location evidence="1">Golgi apparatus</location>
    </subcellularLocation>
</comment>
<keyword evidence="14" id="KW-0479">Metal-binding</keyword>
<comment type="function">
    <text evidence="11">GTP-binding protein involved in protein trafficking; may modulate vesicle budding and uncoating within the Golgi apparatus.</text>
</comment>
<dbReference type="InterPro" id="IPR006689">
    <property type="entry name" value="Small_GTPase_ARF/SAR"/>
</dbReference>
<dbReference type="GO" id="GO:0046872">
    <property type="term" value="F:metal ion binding"/>
    <property type="evidence" value="ECO:0007669"/>
    <property type="project" value="UniProtKB-KW"/>
</dbReference>
<dbReference type="EMBL" id="GG745364">
    <property type="protein sequence ID" value="KNE70176.1"/>
    <property type="molecule type" value="Genomic_DNA"/>
</dbReference>
<evidence type="ECO:0000256" key="6">
    <source>
        <dbReference type="ARBA" id="ARBA00022892"/>
    </source>
</evidence>
<evidence type="ECO:0000313" key="15">
    <source>
        <dbReference type="EMBL" id="KNE70176.1"/>
    </source>
</evidence>
<feature type="binding site" evidence="13">
    <location>
        <begin position="100"/>
        <end position="103"/>
    </location>
    <ligand>
        <name>GTP</name>
        <dbReference type="ChEBI" id="CHEBI:37565"/>
    </ligand>
</feature>
<keyword evidence="3" id="KW-0813">Transport</keyword>
<dbReference type="eggNOG" id="KOG0070">
    <property type="taxonomic scope" value="Eukaryota"/>
</dbReference>
<gene>
    <name evidence="15" type="ORF">AMAG_15147</name>
</gene>
<protein>
    <recommendedName>
        <fullName evidence="12">ADP-ribosylation factor</fullName>
    </recommendedName>
</protein>
<evidence type="ECO:0000256" key="5">
    <source>
        <dbReference type="ARBA" id="ARBA00022741"/>
    </source>
</evidence>
<evidence type="ECO:0000256" key="11">
    <source>
        <dbReference type="ARBA" id="ARBA00053326"/>
    </source>
</evidence>
<dbReference type="GO" id="GO:0005525">
    <property type="term" value="F:GTP binding"/>
    <property type="evidence" value="ECO:0007669"/>
    <property type="project" value="UniProtKB-KW"/>
</dbReference>
<evidence type="ECO:0000313" key="16">
    <source>
        <dbReference type="Proteomes" id="UP000054350"/>
    </source>
</evidence>
<accession>A0A0L0T659</accession>
<evidence type="ECO:0000256" key="14">
    <source>
        <dbReference type="PIRSR" id="PIRSR606689-2"/>
    </source>
</evidence>
<keyword evidence="8" id="KW-0333">Golgi apparatus</keyword>
<dbReference type="GO" id="GO:0015031">
    <property type="term" value="P:protein transport"/>
    <property type="evidence" value="ECO:0007669"/>
    <property type="project" value="UniProtKB-KW"/>
</dbReference>